<keyword evidence="8 14" id="KW-0472">Membrane</keyword>
<evidence type="ECO:0000256" key="12">
    <source>
        <dbReference type="ARBA" id="ARBA00053920"/>
    </source>
</evidence>
<evidence type="ECO:0000256" key="5">
    <source>
        <dbReference type="ARBA" id="ARBA00022927"/>
    </source>
</evidence>
<keyword evidence="3 14" id="KW-0813">Transport</keyword>
<dbReference type="Pfam" id="PF04695">
    <property type="entry name" value="Pex14_N"/>
    <property type="match status" value="1"/>
</dbReference>
<dbReference type="FunFam" id="1.10.10.10:FF:000217">
    <property type="entry name" value="Peroxisomal membrane protein PEX14"/>
    <property type="match status" value="1"/>
</dbReference>
<dbReference type="GO" id="GO:0005102">
    <property type="term" value="F:signaling receptor binding"/>
    <property type="evidence" value="ECO:0007669"/>
    <property type="project" value="TreeGrafter"/>
</dbReference>
<dbReference type="PANTHER" id="PTHR23058:SF0">
    <property type="entry name" value="PEROXISOMAL MEMBRANE PROTEIN PEX14"/>
    <property type="match status" value="1"/>
</dbReference>
<comment type="subunit">
    <text evidence="13">Interacts with PEX13; forming the PEX13-PEX14 docking complex. Interacts with PEX5 (via WxxxF/Y motifs).</text>
</comment>
<dbReference type="EMBL" id="VEPZ02000934">
    <property type="protein sequence ID" value="KAE8709631.1"/>
    <property type="molecule type" value="Genomic_DNA"/>
</dbReference>
<keyword evidence="19" id="KW-1185">Reference proteome</keyword>
<evidence type="ECO:0000256" key="4">
    <source>
        <dbReference type="ARBA" id="ARBA00022692"/>
    </source>
</evidence>
<name>A0A6A3AYN0_HIBSY</name>
<evidence type="ECO:0000256" key="14">
    <source>
        <dbReference type="RuleBase" id="RU367032"/>
    </source>
</evidence>
<evidence type="ECO:0000256" key="7">
    <source>
        <dbReference type="ARBA" id="ARBA00023010"/>
    </source>
</evidence>
<evidence type="ECO:0000256" key="13">
    <source>
        <dbReference type="ARBA" id="ARBA00064754"/>
    </source>
</evidence>
<keyword evidence="6" id="KW-1133">Transmembrane helix</keyword>
<dbReference type="GO" id="GO:1990429">
    <property type="term" value="C:peroxisomal importomer complex"/>
    <property type="evidence" value="ECO:0007669"/>
    <property type="project" value="TreeGrafter"/>
</dbReference>
<feature type="domain" description="Peroxisome membrane anchor protein Pex14p N-terminal" evidence="16">
    <location>
        <begin position="119"/>
        <end position="162"/>
    </location>
</feature>
<evidence type="ECO:0000256" key="9">
    <source>
        <dbReference type="ARBA" id="ARBA00023140"/>
    </source>
</evidence>
<comment type="similarity">
    <text evidence="2 14">Belongs to the peroxin-14 family.</text>
</comment>
<evidence type="ECO:0000259" key="16">
    <source>
        <dbReference type="Pfam" id="PF04695"/>
    </source>
</evidence>
<evidence type="ECO:0000313" key="19">
    <source>
        <dbReference type="Proteomes" id="UP000436088"/>
    </source>
</evidence>
<dbReference type="InterPro" id="IPR054154">
    <property type="entry name" value="PEX14-like_M_plants"/>
</dbReference>
<keyword evidence="9 14" id="KW-0576">Peroxisome</keyword>
<evidence type="ECO:0000256" key="3">
    <source>
        <dbReference type="ARBA" id="ARBA00022448"/>
    </source>
</evidence>
<keyword evidence="5 14" id="KW-0653">Protein transport</keyword>
<comment type="function">
    <text evidence="12 14">Component of the PEX13-PEX14 docking complex, a translocon channel that specifically mediates the import of peroxisomal cargo proteins bound to PEX5 receptor. The PEX13-PEX14 docking complex forms a large import pore which can be opened to a diameter of about 9 nm. Mechanistically, PEX5 receptor along with cargo proteins associates with the PEX14 subunit of the PEX13-PEX14 docking complex in the cytosol, leading to the insertion of the receptor into the organelle membrane with the concomitant translocation of the cargo into the peroxisome matrix.</text>
</comment>
<comment type="caution">
    <text evidence="18">The sequence shown here is derived from an EMBL/GenBank/DDBJ whole genome shotgun (WGS) entry which is preliminary data.</text>
</comment>
<evidence type="ECO:0000256" key="15">
    <source>
        <dbReference type="SAM" id="MobiDB-lite"/>
    </source>
</evidence>
<evidence type="ECO:0000259" key="17">
    <source>
        <dbReference type="Pfam" id="PF23020"/>
    </source>
</evidence>
<feature type="region of interest" description="Disordered" evidence="15">
    <location>
        <begin position="276"/>
        <end position="320"/>
    </location>
</feature>
<keyword evidence="7" id="KW-0811">Translocation</keyword>
<dbReference type="InterPro" id="IPR006785">
    <property type="entry name" value="Pex14_N"/>
</dbReference>
<sequence>MCCTEISEDALSSEFFGFHHQLSTTPLSLRLQLSTLFSFCFSFVKVSNSVSRYDDNGSVSFSNSNDDKPQAVSEAVQENVRPGATKQNFEASQVQQDISPNATKQCVPESVFVKSEPIREDHVSNAVKFLSHPKVKGSPAIYRRSFLERKGLTKEEIYEAFRCVPEVIIPKLKLWIRKVVLEEENDHTKKIDAKPSLAEEAAAAAASAGNTKASQEMLNSRNEERRCFEKFMNLMDVQVQEMKSMSNSISKLEGQANSSGRAFSDHDDHRLSALGTKEINDIPPNPNQQLSNPRIAPRSKDVSGSGVGYGQGRISTLNRPFGTANPGPLLDLKTSTATENRTRRSLLTDNPSLSWISLVVKLKSNLKMDDDRVHDSLRREVETAGGLFVVKLSLELDILRREVEIQLKLAPKLGNYLLTTSGPFVVKLNLHCLESNILRCEVEIGSEIGKLFVDNQRCLLTTSGPFVVKLNLRCLESNILRCEVEIGSEIGKLFVNNQRSLRREVELALSGVQYLSLGPFVVKLNLYCLESNILRCKVEIGSEIEKLFVDNQRSLHREVELAFGPFIMKLNLRCLESNIIRCEVEIGSEIGKLFINNQRSLRREVELAFGPFVVKLNLRCLESNILRREVEISSEFGKLFVDNQPSLRCEVLLNRVSFVLKMKLDSKSCKKFCLAFDAQRFDGVACMFLYWKYSLTPNLRGHTRVV</sequence>
<evidence type="ECO:0000313" key="18">
    <source>
        <dbReference type="EMBL" id="KAE8709631.1"/>
    </source>
</evidence>
<evidence type="ECO:0000256" key="11">
    <source>
        <dbReference type="ARBA" id="ARBA00029691"/>
    </source>
</evidence>
<reference evidence="18" key="1">
    <citation type="submission" date="2019-09" db="EMBL/GenBank/DDBJ databases">
        <title>Draft genome information of white flower Hibiscus syriacus.</title>
        <authorList>
            <person name="Kim Y.-M."/>
        </authorList>
    </citation>
    <scope>NUCLEOTIDE SEQUENCE [LARGE SCALE GENOMIC DNA]</scope>
    <source>
        <strain evidence="18">YM2019G1</strain>
    </source>
</reference>
<proteinExistence type="inferred from homology"/>
<dbReference type="InterPro" id="IPR025655">
    <property type="entry name" value="PEX14"/>
</dbReference>
<dbReference type="GO" id="GO:0005778">
    <property type="term" value="C:peroxisomal membrane"/>
    <property type="evidence" value="ECO:0007669"/>
    <property type="project" value="UniProtKB-SubCell"/>
</dbReference>
<dbReference type="GO" id="GO:0016560">
    <property type="term" value="P:protein import into peroxisome matrix, docking"/>
    <property type="evidence" value="ECO:0007669"/>
    <property type="project" value="UniProtKB-UniRule"/>
</dbReference>
<protein>
    <recommendedName>
        <fullName evidence="10 14">Peroxisomal membrane protein PEX14</fullName>
    </recommendedName>
    <alternativeName>
        <fullName evidence="11 14">Peroxin-14</fullName>
    </alternativeName>
</protein>
<evidence type="ECO:0000256" key="2">
    <source>
        <dbReference type="ARBA" id="ARBA00005443"/>
    </source>
</evidence>
<comment type="subcellular location">
    <subcellularLocation>
        <location evidence="1">Peroxisome membrane</location>
        <topology evidence="1">Single-pass membrane protein</topology>
    </subcellularLocation>
</comment>
<organism evidence="18 19">
    <name type="scientific">Hibiscus syriacus</name>
    <name type="common">Rose of Sharon</name>
    <dbReference type="NCBI Taxonomy" id="106335"/>
    <lineage>
        <taxon>Eukaryota</taxon>
        <taxon>Viridiplantae</taxon>
        <taxon>Streptophyta</taxon>
        <taxon>Embryophyta</taxon>
        <taxon>Tracheophyta</taxon>
        <taxon>Spermatophyta</taxon>
        <taxon>Magnoliopsida</taxon>
        <taxon>eudicotyledons</taxon>
        <taxon>Gunneridae</taxon>
        <taxon>Pentapetalae</taxon>
        <taxon>rosids</taxon>
        <taxon>malvids</taxon>
        <taxon>Malvales</taxon>
        <taxon>Malvaceae</taxon>
        <taxon>Malvoideae</taxon>
        <taxon>Hibiscus</taxon>
    </lineage>
</organism>
<dbReference type="Pfam" id="PF23020">
    <property type="entry name" value="PEX14-like_2nd"/>
    <property type="match status" value="1"/>
</dbReference>
<evidence type="ECO:0000256" key="8">
    <source>
        <dbReference type="ARBA" id="ARBA00023136"/>
    </source>
</evidence>
<feature type="domain" description="Peroxisomal membrane protein PEX14 central plants" evidence="17">
    <location>
        <begin position="166"/>
        <end position="253"/>
    </location>
</feature>
<dbReference type="InterPro" id="IPR036388">
    <property type="entry name" value="WH-like_DNA-bd_sf"/>
</dbReference>
<evidence type="ECO:0000256" key="1">
    <source>
        <dbReference type="ARBA" id="ARBA00004549"/>
    </source>
</evidence>
<evidence type="ECO:0000256" key="6">
    <source>
        <dbReference type="ARBA" id="ARBA00022989"/>
    </source>
</evidence>
<keyword evidence="4" id="KW-0812">Transmembrane</keyword>
<dbReference type="AlphaFoldDB" id="A0A6A3AYN0"/>
<dbReference type="PANTHER" id="PTHR23058">
    <property type="entry name" value="PEROXISOMAL MEMBRANE PROTEIN PEX14"/>
    <property type="match status" value="1"/>
</dbReference>
<dbReference type="Gene3D" id="1.10.10.10">
    <property type="entry name" value="Winged helix-like DNA-binding domain superfamily/Winged helix DNA-binding domain"/>
    <property type="match status" value="1"/>
</dbReference>
<dbReference type="Proteomes" id="UP000436088">
    <property type="component" value="Unassembled WGS sequence"/>
</dbReference>
<accession>A0A6A3AYN0</accession>
<evidence type="ECO:0000256" key="10">
    <source>
        <dbReference type="ARBA" id="ARBA00029502"/>
    </source>
</evidence>
<gene>
    <name evidence="18" type="ORF">F3Y22_tig00110328pilonHSYRG00024</name>
</gene>